<proteinExistence type="predicted"/>
<dbReference type="Proteomes" id="UP000275408">
    <property type="component" value="Unassembled WGS sequence"/>
</dbReference>
<organism evidence="1 2">
    <name type="scientific">Pocillopora damicornis</name>
    <name type="common">Cauliflower coral</name>
    <name type="synonym">Millepora damicornis</name>
    <dbReference type="NCBI Taxonomy" id="46731"/>
    <lineage>
        <taxon>Eukaryota</taxon>
        <taxon>Metazoa</taxon>
        <taxon>Cnidaria</taxon>
        <taxon>Anthozoa</taxon>
        <taxon>Hexacorallia</taxon>
        <taxon>Scleractinia</taxon>
        <taxon>Astrocoeniina</taxon>
        <taxon>Pocilloporidae</taxon>
        <taxon>Pocillopora</taxon>
    </lineage>
</organism>
<comment type="caution">
    <text evidence="1">The sequence shown here is derived from an EMBL/GenBank/DDBJ whole genome shotgun (WGS) entry which is preliminary data.</text>
</comment>
<evidence type="ECO:0000313" key="2">
    <source>
        <dbReference type="Proteomes" id="UP000275408"/>
    </source>
</evidence>
<gene>
    <name evidence="1" type="ORF">pdam_00022312</name>
</gene>
<sequence length="158" mass="18064">MQSLRRKTDLREACMTRVPLEPTECFVTVKVRHVTMGKQERRFPSSSAMSSVLDWVGSLCEEPENFTLRDALALPLHPSNPIVNRSMIYMVVSDKIKHPLWLRVKFISEVLDGLQRHPVARTCTPILELPTLYESFPALAEEFTNIMTESQASSFDKI</sequence>
<dbReference type="EMBL" id="RCHS01002144">
    <property type="protein sequence ID" value="RMX49398.1"/>
    <property type="molecule type" value="Genomic_DNA"/>
</dbReference>
<accession>A0A3M6U7G1</accession>
<reference evidence="1 2" key="1">
    <citation type="journal article" date="2018" name="Sci. Rep.">
        <title>Comparative analysis of the Pocillopora damicornis genome highlights role of immune system in coral evolution.</title>
        <authorList>
            <person name="Cunning R."/>
            <person name="Bay R.A."/>
            <person name="Gillette P."/>
            <person name="Baker A.C."/>
            <person name="Traylor-Knowles N."/>
        </authorList>
    </citation>
    <scope>NUCLEOTIDE SEQUENCE [LARGE SCALE GENOMIC DNA]</scope>
    <source>
        <strain evidence="1">RSMAS</strain>
        <tissue evidence="1">Whole animal</tissue>
    </source>
</reference>
<dbReference type="AlphaFoldDB" id="A0A3M6U7G1"/>
<evidence type="ECO:0000313" key="1">
    <source>
        <dbReference type="EMBL" id="RMX49398.1"/>
    </source>
</evidence>
<evidence type="ECO:0008006" key="3">
    <source>
        <dbReference type="Google" id="ProtNLM"/>
    </source>
</evidence>
<protein>
    <recommendedName>
        <fullName evidence="3">HECT domain-containing protein</fullName>
    </recommendedName>
</protein>
<keyword evidence="2" id="KW-1185">Reference proteome</keyword>
<name>A0A3M6U7G1_POCDA</name>